<keyword evidence="12" id="KW-0902">Two-component regulatory system</keyword>
<dbReference type="Pfam" id="PF00497">
    <property type="entry name" value="SBP_bac_3"/>
    <property type="match status" value="1"/>
</dbReference>
<dbReference type="CDD" id="cd16922">
    <property type="entry name" value="HATPase_EvgS-ArcB-TorS-like"/>
    <property type="match status" value="1"/>
</dbReference>
<dbReference type="InterPro" id="IPR036097">
    <property type="entry name" value="HisK_dim/P_sf"/>
</dbReference>
<keyword evidence="13" id="KW-0472">Membrane</keyword>
<evidence type="ECO:0000313" key="21">
    <source>
        <dbReference type="Proteomes" id="UP000222916"/>
    </source>
</evidence>
<dbReference type="InterPro" id="IPR003661">
    <property type="entry name" value="HisK_dim/P_dom"/>
</dbReference>
<dbReference type="Pfam" id="PF01627">
    <property type="entry name" value="Hpt"/>
    <property type="match status" value="1"/>
</dbReference>
<dbReference type="Pfam" id="PF00072">
    <property type="entry name" value="Response_reg"/>
    <property type="match status" value="1"/>
</dbReference>
<keyword evidence="16" id="KW-0732">Signal</keyword>
<dbReference type="PRINTS" id="PR00344">
    <property type="entry name" value="BCTRLSENSOR"/>
</dbReference>
<evidence type="ECO:0000256" key="3">
    <source>
        <dbReference type="ARBA" id="ARBA00012438"/>
    </source>
</evidence>
<evidence type="ECO:0000256" key="4">
    <source>
        <dbReference type="ARBA" id="ARBA00022475"/>
    </source>
</evidence>
<dbReference type="Gene3D" id="1.10.287.130">
    <property type="match status" value="1"/>
</dbReference>
<dbReference type="Proteomes" id="UP000222916">
    <property type="component" value="Chromosome"/>
</dbReference>
<comment type="subcellular location">
    <subcellularLocation>
        <location evidence="2">Cell inner membrane</location>
        <topology evidence="2">Multi-pass membrane protein</topology>
    </subcellularLocation>
</comment>
<keyword evidence="4" id="KW-1003">Cell membrane</keyword>
<dbReference type="PROSITE" id="PS50110">
    <property type="entry name" value="RESPONSE_REGULATORY"/>
    <property type="match status" value="1"/>
</dbReference>
<evidence type="ECO:0000256" key="9">
    <source>
        <dbReference type="ARBA" id="ARBA00022777"/>
    </source>
</evidence>
<reference evidence="21" key="1">
    <citation type="journal article" date="2018" name="BMC Genomics">
        <title>The complete and fully assembled genome sequence of Aeromonas salmonicida subsp. pectinolytica and its comparative analysis with other Aeromonas species: investigation of the mobilome in environmental and pathogenic strains.</title>
        <authorList>
            <person name="Pfeiffer F."/>
            <person name="Zamora-Lagos M.A."/>
            <person name="Blettinger M."/>
            <person name="Yeroslaviz A."/>
            <person name="Dahl A."/>
            <person name="Gruber S."/>
            <person name="Habermann B.H."/>
        </authorList>
    </citation>
    <scope>NUCLEOTIDE SEQUENCE [LARGE SCALE GENOMIC DNA]</scope>
    <source>
        <strain evidence="21">34mel</strain>
    </source>
</reference>
<evidence type="ECO:0000256" key="1">
    <source>
        <dbReference type="ARBA" id="ARBA00000085"/>
    </source>
</evidence>
<dbReference type="PANTHER" id="PTHR43047">
    <property type="entry name" value="TWO-COMPONENT HISTIDINE PROTEIN KINASE"/>
    <property type="match status" value="1"/>
</dbReference>
<keyword evidence="10" id="KW-0547">Nucleotide-binding</keyword>
<comment type="catalytic activity">
    <reaction evidence="1">
        <text>ATP + protein L-histidine = ADP + protein N-phospho-L-histidine.</text>
        <dbReference type="EC" id="2.7.13.3"/>
    </reaction>
</comment>
<dbReference type="SUPFAM" id="SSF47384">
    <property type="entry name" value="Homodimeric domain of signal transducing histidine kinase"/>
    <property type="match status" value="1"/>
</dbReference>
<evidence type="ECO:0000256" key="7">
    <source>
        <dbReference type="ARBA" id="ARBA00022679"/>
    </source>
</evidence>
<evidence type="ECO:0000256" key="11">
    <source>
        <dbReference type="ARBA" id="ARBA00022989"/>
    </source>
</evidence>
<dbReference type="Pfam" id="PF02518">
    <property type="entry name" value="HATPase_c"/>
    <property type="match status" value="1"/>
</dbReference>
<dbReference type="InterPro" id="IPR003594">
    <property type="entry name" value="HATPase_dom"/>
</dbReference>
<dbReference type="SUPFAM" id="SSF53850">
    <property type="entry name" value="Periplasmic binding protein-like II"/>
    <property type="match status" value="2"/>
</dbReference>
<dbReference type="GO" id="GO:0000155">
    <property type="term" value="F:phosphorelay sensor kinase activity"/>
    <property type="evidence" value="ECO:0007669"/>
    <property type="project" value="InterPro"/>
</dbReference>
<dbReference type="Gene3D" id="3.30.450.20">
    <property type="entry name" value="PAS domain"/>
    <property type="match status" value="1"/>
</dbReference>
<name>A0A2D1QH77_AERSA</name>
<dbReference type="InterPro" id="IPR036890">
    <property type="entry name" value="HATPase_C_sf"/>
</dbReference>
<keyword evidence="8" id="KW-0812">Transmembrane</keyword>
<dbReference type="SMART" id="SM00388">
    <property type="entry name" value="HisKA"/>
    <property type="match status" value="1"/>
</dbReference>
<dbReference type="SMART" id="SM00387">
    <property type="entry name" value="HATPase_c"/>
    <property type="match status" value="1"/>
</dbReference>
<keyword evidence="10" id="KW-0067">ATP-binding</keyword>
<dbReference type="SUPFAM" id="SSF52172">
    <property type="entry name" value="CheY-like"/>
    <property type="match status" value="1"/>
</dbReference>
<dbReference type="GO" id="GO:0005886">
    <property type="term" value="C:plasma membrane"/>
    <property type="evidence" value="ECO:0007669"/>
    <property type="project" value="UniProtKB-SubCell"/>
</dbReference>
<dbReference type="InterPro" id="IPR001789">
    <property type="entry name" value="Sig_transdc_resp-reg_receiver"/>
</dbReference>
<dbReference type="Pfam" id="PF00512">
    <property type="entry name" value="HisKA"/>
    <property type="match status" value="1"/>
</dbReference>
<dbReference type="Gene3D" id="3.30.565.10">
    <property type="entry name" value="Histidine kinase-like ATPase, C-terminal domain"/>
    <property type="match status" value="1"/>
</dbReference>
<dbReference type="EC" id="2.7.13.3" evidence="3"/>
<evidence type="ECO:0000256" key="15">
    <source>
        <dbReference type="PROSITE-ProRule" id="PRU00169"/>
    </source>
</evidence>
<feature type="modified residue" description="4-aspartylphosphate" evidence="15">
    <location>
        <position position="1142"/>
    </location>
</feature>
<dbReference type="Gene3D" id="3.40.190.10">
    <property type="entry name" value="Periplasmic binding protein-like II"/>
    <property type="match status" value="4"/>
</dbReference>
<evidence type="ECO:0000256" key="13">
    <source>
        <dbReference type="ARBA" id="ARBA00023136"/>
    </source>
</evidence>
<evidence type="ECO:0000256" key="6">
    <source>
        <dbReference type="ARBA" id="ARBA00022553"/>
    </source>
</evidence>
<evidence type="ECO:0000256" key="14">
    <source>
        <dbReference type="PROSITE-ProRule" id="PRU00110"/>
    </source>
</evidence>
<dbReference type="PROSITE" id="PS50894">
    <property type="entry name" value="HPT"/>
    <property type="match status" value="1"/>
</dbReference>
<protein>
    <recommendedName>
        <fullName evidence="3">histidine kinase</fullName>
        <ecNumber evidence="3">2.7.13.3</ecNumber>
    </recommendedName>
</protein>
<dbReference type="InterPro" id="IPR035965">
    <property type="entry name" value="PAS-like_dom_sf"/>
</dbReference>
<evidence type="ECO:0000256" key="16">
    <source>
        <dbReference type="SAM" id="SignalP"/>
    </source>
</evidence>
<dbReference type="SMART" id="SM00062">
    <property type="entry name" value="PBPb"/>
    <property type="match status" value="2"/>
</dbReference>
<evidence type="ECO:0000256" key="12">
    <source>
        <dbReference type="ARBA" id="ARBA00023012"/>
    </source>
</evidence>
<dbReference type="SMART" id="SM00448">
    <property type="entry name" value="REC"/>
    <property type="match status" value="1"/>
</dbReference>
<dbReference type="InterPro" id="IPR005467">
    <property type="entry name" value="His_kinase_dom"/>
</dbReference>
<keyword evidence="7 20" id="KW-0808">Transferase</keyword>
<dbReference type="PANTHER" id="PTHR43047:SF72">
    <property type="entry name" value="OSMOSENSING HISTIDINE PROTEIN KINASE SLN1"/>
    <property type="match status" value="1"/>
</dbReference>
<evidence type="ECO:0000256" key="5">
    <source>
        <dbReference type="ARBA" id="ARBA00022519"/>
    </source>
</evidence>
<dbReference type="Pfam" id="PF08447">
    <property type="entry name" value="PAS_3"/>
    <property type="match status" value="1"/>
</dbReference>
<evidence type="ECO:0000256" key="8">
    <source>
        <dbReference type="ARBA" id="ARBA00022692"/>
    </source>
</evidence>
<evidence type="ECO:0000259" key="18">
    <source>
        <dbReference type="PROSITE" id="PS50110"/>
    </source>
</evidence>
<dbReference type="InterPro" id="IPR001638">
    <property type="entry name" value="Solute-binding_3/MltF_N"/>
</dbReference>
<dbReference type="InterPro" id="IPR036641">
    <property type="entry name" value="HPT_dom_sf"/>
</dbReference>
<dbReference type="SUPFAM" id="SSF47226">
    <property type="entry name" value="Histidine-containing phosphotransfer domain, HPT domain"/>
    <property type="match status" value="1"/>
</dbReference>
<evidence type="ECO:0000259" key="19">
    <source>
        <dbReference type="PROSITE" id="PS50894"/>
    </source>
</evidence>
<feature type="signal peptide" evidence="16">
    <location>
        <begin position="1"/>
        <end position="18"/>
    </location>
</feature>
<dbReference type="CDD" id="cd17546">
    <property type="entry name" value="REC_hyHK_CKI1_RcsC-like"/>
    <property type="match status" value="1"/>
</dbReference>
<proteinExistence type="predicted"/>
<dbReference type="EMBL" id="CP022426">
    <property type="protein sequence ID" value="ATP09738.1"/>
    <property type="molecule type" value="Genomic_DNA"/>
</dbReference>
<dbReference type="Gene3D" id="3.40.50.2300">
    <property type="match status" value="1"/>
</dbReference>
<gene>
    <name evidence="20" type="ORF">Asalp_25950</name>
</gene>
<evidence type="ECO:0000256" key="10">
    <source>
        <dbReference type="ARBA" id="ARBA00022840"/>
    </source>
</evidence>
<evidence type="ECO:0000256" key="2">
    <source>
        <dbReference type="ARBA" id="ARBA00004429"/>
    </source>
</evidence>
<keyword evidence="6 15" id="KW-0597">Phosphoprotein</keyword>
<accession>A0A2D1QH77</accession>
<feature type="domain" description="Response regulatory" evidence="18">
    <location>
        <begin position="1093"/>
        <end position="1209"/>
    </location>
</feature>
<dbReference type="GO" id="GO:0009927">
    <property type="term" value="F:histidine phosphotransfer kinase activity"/>
    <property type="evidence" value="ECO:0007669"/>
    <property type="project" value="TreeGrafter"/>
</dbReference>
<dbReference type="SUPFAM" id="SSF55785">
    <property type="entry name" value="PYP-like sensor domain (PAS domain)"/>
    <property type="match status" value="1"/>
</dbReference>
<dbReference type="InterPro" id="IPR011006">
    <property type="entry name" value="CheY-like_superfamily"/>
</dbReference>
<feature type="domain" description="Histidine kinase" evidence="17">
    <location>
        <begin position="785"/>
        <end position="1001"/>
    </location>
</feature>
<keyword evidence="11" id="KW-1133">Transmembrane helix</keyword>
<dbReference type="SUPFAM" id="SSF55874">
    <property type="entry name" value="ATPase domain of HSP90 chaperone/DNA topoisomerase II/histidine kinase"/>
    <property type="match status" value="1"/>
</dbReference>
<dbReference type="CDD" id="cd00082">
    <property type="entry name" value="HisKA"/>
    <property type="match status" value="1"/>
</dbReference>
<keyword evidence="9 20" id="KW-0418">Kinase</keyword>
<feature type="chain" id="PRO_5014470576" description="histidine kinase" evidence="16">
    <location>
        <begin position="19"/>
        <end position="1326"/>
    </location>
</feature>
<dbReference type="InterPro" id="IPR013655">
    <property type="entry name" value="PAS_fold_3"/>
</dbReference>
<evidence type="ECO:0000259" key="17">
    <source>
        <dbReference type="PROSITE" id="PS50109"/>
    </source>
</evidence>
<keyword evidence="5" id="KW-0997">Cell inner membrane</keyword>
<dbReference type="PROSITE" id="PS50109">
    <property type="entry name" value="HIS_KIN"/>
    <property type="match status" value="1"/>
</dbReference>
<feature type="modified residue" description="Phosphohistidine" evidence="14">
    <location>
        <position position="1278"/>
    </location>
</feature>
<sequence>MMKSNLLFGLLLAMPVQAMTLPLSPATQAYADTLTSLTICYPALIRPPYLEESGGLLIDQLDRLAEQLPVPLLHEKLPNWPAVQQALLAGRCDLIPDIGPSRQALPGMALSRALLEAESAILYKGELERATFLVSPLWQASEVLKTLYPHSTQLVLTDAVNWYSSLVAGKGTAYLGDYLQLRYLMREYPDVGLRLRRLRSDELVLSYRLMMRDKPELRELVDMAIRYMPPGGVYKDLERYLEQGEQDINPLHFTDKEQAWLVGTSRAVKLVVNPALMPYSGTDKQGQLRGWSADVLRRVSQQTGMIFHVVPVKDTEDALARLRSGEADMMAGLLETPALTGEFDFTRIVVASRYALVSRKLRSFDRLEEIKGEVVVPASLYDPDMLARLGKHAWRKSETLESGIAEVQAGRADAMLAELYQLQYPLRNNLLAGLDIKELPDRFGLGFAISPRSPRLAGVMEQSLMTITGQQNDDLNQRWRQLVLTQQSGVSYGIWLGSVLLALLISAGVIWLIWRSRQQLAREVSRRQEMEQTLALESQFRESLFQALPVPVFLRNDQGEIIKRNKQAKRLEARYLAELSLPPSQLQGTEGEMTLGDQVFSYAQIPLRLGKQAPAGDLIALSDISALRERTRLLHQAERRLRALTNTVPGVVIQFLLQQGKITRVEFISRGSYELLGLASQQIRRHPDSALSRLVHQDRREMRAPMLAMLHAGQPFSYALRYEHPVKGTRWLQCYGRGRSQQEGGWRVYGVVQDVTARVEQERALQASHERAEQAVLAKGRFLAAVSHEIRTPMNAILGLLEWLNHTPLSAEQHSALSHVRQAGDELLGLLNDVLDFSRNENRQLALSPQPTDLVDLCEHVAAVHWSKARSKRLQLRLDIDHHLPAQVELDPHRVQQVLHNLLANAIKFSCAGEVVLWARRQGNRLLCGVDDDGPGISDDLLPRLFLPFEQGGEEGQPRAQGTGLGLAISRQLMEQMGGEIRVEPRPLGGSRFTCSLPLVLLHEMPRWQPRVASVNIQLNDAERAYLVPWLGELGLTEDPVGPLLRAAEDDQGLRYWDWQGEPWVPGSVVSLLQPRLVSSALEEMSLPGQGMRVLLVEDHEVNRVLISMQLTQLGAEVLSAANGRLALDILQHETVDLVLTDLQMPVMDGAQLCQQLRDSARWHHLPAYVITADLSEQAAQRLASCGCRGHLDKPLLLKDLANLLRSVPRLADTSVLLSAPSPGTAGEEMGAGWHEPALPLLSRELINLYLEATRQDLADIEQCITQGDAEALDAALHKMKGAAKMVGATPLIQVIEQWKRDPQQPLMPPLRHALDEVCRRLGERV</sequence>
<evidence type="ECO:0000313" key="20">
    <source>
        <dbReference type="EMBL" id="ATP09738.1"/>
    </source>
</evidence>
<dbReference type="InterPro" id="IPR004358">
    <property type="entry name" value="Sig_transdc_His_kin-like_C"/>
</dbReference>
<dbReference type="Gene3D" id="1.20.120.160">
    <property type="entry name" value="HPT domain"/>
    <property type="match status" value="1"/>
</dbReference>
<organism evidence="20 21">
    <name type="scientific">Aeromonas salmonicida subsp. pectinolytica 34mel</name>
    <dbReference type="NCBI Taxonomy" id="1324960"/>
    <lineage>
        <taxon>Bacteria</taxon>
        <taxon>Pseudomonadati</taxon>
        <taxon>Pseudomonadota</taxon>
        <taxon>Gammaproteobacteria</taxon>
        <taxon>Aeromonadales</taxon>
        <taxon>Aeromonadaceae</taxon>
        <taxon>Aeromonas</taxon>
    </lineage>
</organism>
<feature type="domain" description="HPt" evidence="19">
    <location>
        <begin position="1239"/>
        <end position="1326"/>
    </location>
</feature>
<dbReference type="InterPro" id="IPR008207">
    <property type="entry name" value="Sig_transdc_His_kin_Hpt_dom"/>
</dbReference>